<evidence type="ECO:0000313" key="2">
    <source>
        <dbReference type="EMBL" id="WIA11400.1"/>
    </source>
</evidence>
<gene>
    <name evidence="2" type="ORF">OEZ85_011518</name>
</gene>
<evidence type="ECO:0008006" key="4">
    <source>
        <dbReference type="Google" id="ProtNLM"/>
    </source>
</evidence>
<feature type="region of interest" description="Disordered" evidence="1">
    <location>
        <begin position="325"/>
        <end position="349"/>
    </location>
</feature>
<accession>A0ABY8TQN5</accession>
<evidence type="ECO:0000313" key="3">
    <source>
        <dbReference type="Proteomes" id="UP001244341"/>
    </source>
</evidence>
<dbReference type="PANTHER" id="PTHR10728">
    <property type="entry name" value="CYTOSOLIC PHOSPHOLIPASE A2"/>
    <property type="match status" value="1"/>
</dbReference>
<organism evidence="2 3">
    <name type="scientific">Tetradesmus obliquus</name>
    <name type="common">Green alga</name>
    <name type="synonym">Acutodesmus obliquus</name>
    <dbReference type="NCBI Taxonomy" id="3088"/>
    <lineage>
        <taxon>Eukaryota</taxon>
        <taxon>Viridiplantae</taxon>
        <taxon>Chlorophyta</taxon>
        <taxon>core chlorophytes</taxon>
        <taxon>Chlorophyceae</taxon>
        <taxon>CS clade</taxon>
        <taxon>Sphaeropleales</taxon>
        <taxon>Scenedesmaceae</taxon>
        <taxon>Tetradesmus</taxon>
    </lineage>
</organism>
<proteinExistence type="predicted"/>
<dbReference type="SUPFAM" id="SSF52151">
    <property type="entry name" value="FabD/lysophospholipase-like"/>
    <property type="match status" value="1"/>
</dbReference>
<dbReference type="Gene3D" id="3.40.1090.10">
    <property type="entry name" value="Cytosolic phospholipase A2 catalytic domain"/>
    <property type="match status" value="1"/>
</dbReference>
<dbReference type="PANTHER" id="PTHR10728:SF40">
    <property type="entry name" value="PATATIN FAMILY PROTEIN"/>
    <property type="match status" value="1"/>
</dbReference>
<dbReference type="InterPro" id="IPR016035">
    <property type="entry name" value="Acyl_Trfase/lysoPLipase"/>
</dbReference>
<reference evidence="2 3" key="1">
    <citation type="submission" date="2023-05" db="EMBL/GenBank/DDBJ databases">
        <title>A 100% complete, gapless, phased diploid assembly of the Scenedesmus obliquus UTEX 3031 genome.</title>
        <authorList>
            <person name="Biondi T.C."/>
            <person name="Hanschen E.R."/>
            <person name="Kwon T."/>
            <person name="Eng W."/>
            <person name="Kruse C.P.S."/>
            <person name="Koehler S.I."/>
            <person name="Kunde Y."/>
            <person name="Gleasner C.D."/>
            <person name="You Mak K.T."/>
            <person name="Polle J."/>
            <person name="Hovde B.T."/>
            <person name="Starkenburg S.R."/>
        </authorList>
    </citation>
    <scope>NUCLEOTIDE SEQUENCE [LARGE SCALE GENOMIC DNA]</scope>
    <source>
        <strain evidence="2 3">DOE0152z</strain>
    </source>
</reference>
<evidence type="ECO:0000256" key="1">
    <source>
        <dbReference type="SAM" id="MobiDB-lite"/>
    </source>
</evidence>
<name>A0ABY8TQN5_TETOB</name>
<dbReference type="EMBL" id="CP126210">
    <property type="protein sequence ID" value="WIA11400.1"/>
    <property type="molecule type" value="Genomic_DNA"/>
</dbReference>
<dbReference type="Proteomes" id="UP001244341">
    <property type="component" value="Chromosome 3b"/>
</dbReference>
<sequence length="636" mass="66421">MSSSSSVPAAFSPQQPLSFNFFTGANESWFEYPETAASGNYTIPSLLDKPKLGIAVSGGGFRAATLGLGWLRALHMLNVTSKARYLTSNSGGSWLNAAFSFQDSVPLDSFLGPYLPPQQLSQQQLQQADSGNGSFAGVIANAGILIPGAADAVEDAFRSLKPGQQLGIGAWSNAIGRAFLAPYNLNSDASTITAAGTVGPIHQAAANLSAQQQLQVYTYRPTTGPAGSSSSSSRPFPIMMGSIMLPDTPLGFYAIEFSPLYIGSPAFFNDTTPPIGGGFVDPIGFNTPPPDPKPTLPSPILQAFAATAANATGFNNGSLRTNSSAPAANVAAGNGSNSSSSSNSSASSGGRQLLRLQPLNVTAQPTYVVPLKSLVGISSSFITNMFQPGGEITRQLTGTEALNYWNQITFEGATLAFADGGSADNLAITPLLRRRVPKIVVCVAASANISAATSPADWAGYQWDISALFGAAPPTHPSYNENNTIVGIPIDLFNRKLQVFPTQGYDELFYAVRNSTAAGGPSFHMATYDVLTNSFQAIFGGWQVEVLWVVNAQQTKWEQALPQDTAAALASSRDSGKKNSGVVGNLVKGVRETILQVAGGGDALDAEGFPFISTGKANYSPGLCPAKYPVVALLQE</sequence>
<keyword evidence="3" id="KW-1185">Reference proteome</keyword>
<protein>
    <recommendedName>
        <fullName evidence="4">PLA2c domain-containing protein</fullName>
    </recommendedName>
</protein>